<accession>A0A0D6JP73</accession>
<protein>
    <submittedName>
        <fullName evidence="1">Uncharacterized protein</fullName>
    </submittedName>
</protein>
<dbReference type="Proteomes" id="UP000198902">
    <property type="component" value="Unassembled WGS sequence"/>
</dbReference>
<sequence length="54" mass="5459">MSPDDTASRGGAAAEGSEAADLVAPYLSGANARLVADAEPKALADSVTFHVEER</sequence>
<evidence type="ECO:0000313" key="2">
    <source>
        <dbReference type="Proteomes" id="UP000198902"/>
    </source>
</evidence>
<proteinExistence type="predicted"/>
<dbReference type="OrthoDB" id="377418at2157"/>
<evidence type="ECO:0000313" key="1">
    <source>
        <dbReference type="EMBL" id="CQR49716.1"/>
    </source>
</evidence>
<organism evidence="1 2">
    <name type="scientific">Haloferax massiliensis</name>
    <dbReference type="NCBI Taxonomy" id="1476858"/>
    <lineage>
        <taxon>Archaea</taxon>
        <taxon>Methanobacteriati</taxon>
        <taxon>Methanobacteriota</taxon>
        <taxon>Stenosarchaea group</taxon>
        <taxon>Halobacteria</taxon>
        <taxon>Halobacteriales</taxon>
        <taxon>Haloferacaceae</taxon>
        <taxon>Haloferax</taxon>
    </lineage>
</organism>
<dbReference type="RefSeq" id="WP_167344109.1">
    <property type="nucleotide sequence ID" value="NZ_CABLRR010000002.1"/>
</dbReference>
<reference evidence="2" key="1">
    <citation type="submission" date="2015-03" db="EMBL/GenBank/DDBJ databases">
        <authorList>
            <person name="Urmite Genomes"/>
        </authorList>
    </citation>
    <scope>NUCLEOTIDE SEQUENCE [LARGE SCALE GENOMIC DNA]</scope>
    <source>
        <strain evidence="2">Arc-Hr</strain>
    </source>
</reference>
<gene>
    <name evidence="1" type="ORF">BN996_01184</name>
</gene>
<name>A0A0D6JP73_9EURY</name>
<keyword evidence="2" id="KW-1185">Reference proteome</keyword>
<dbReference type="EMBL" id="CSTE01000002">
    <property type="protein sequence ID" value="CQR49716.1"/>
    <property type="molecule type" value="Genomic_DNA"/>
</dbReference>
<dbReference type="AlphaFoldDB" id="A0A0D6JP73"/>